<dbReference type="GO" id="GO:0016020">
    <property type="term" value="C:membrane"/>
    <property type="evidence" value="ECO:0007669"/>
    <property type="project" value="InterPro"/>
</dbReference>
<evidence type="ECO:0000256" key="3">
    <source>
        <dbReference type="ARBA" id="ARBA00023136"/>
    </source>
</evidence>
<proteinExistence type="predicted"/>
<evidence type="ECO:0000313" key="4">
    <source>
        <dbReference type="EMBL" id="EJW90140.1"/>
    </source>
</evidence>
<dbReference type="AlphaFoldDB" id="J9BRE8"/>
<dbReference type="InterPro" id="IPR036458">
    <property type="entry name" value="Na:dicarbo_symporter_sf"/>
</dbReference>
<organism evidence="4">
    <name type="scientific">gut metagenome</name>
    <dbReference type="NCBI Taxonomy" id="749906"/>
    <lineage>
        <taxon>unclassified sequences</taxon>
        <taxon>metagenomes</taxon>
        <taxon>organismal metagenomes</taxon>
    </lineage>
</organism>
<reference evidence="4" key="1">
    <citation type="journal article" date="2012" name="PLoS ONE">
        <title>Gene sets for utilization of primary and secondary nutrition supplies in the distal gut of endangered iberian lynx.</title>
        <authorList>
            <person name="Alcaide M."/>
            <person name="Messina E."/>
            <person name="Richter M."/>
            <person name="Bargiela R."/>
            <person name="Peplies J."/>
            <person name="Huws S.A."/>
            <person name="Newbold C.J."/>
            <person name="Golyshin P.N."/>
            <person name="Simon M.A."/>
            <person name="Lopez G."/>
            <person name="Yakimov M.M."/>
            <person name="Ferrer M."/>
        </authorList>
    </citation>
    <scope>NUCLEOTIDE SEQUENCE</scope>
</reference>
<evidence type="ECO:0000256" key="1">
    <source>
        <dbReference type="ARBA" id="ARBA00022692"/>
    </source>
</evidence>
<keyword evidence="3" id="KW-0472">Membrane</keyword>
<keyword evidence="1" id="KW-0812">Transmembrane</keyword>
<keyword evidence="2" id="KW-1133">Transmembrane helix</keyword>
<accession>J9BRE8</accession>
<gene>
    <name evidence="4" type="ORF">EVA_21753</name>
</gene>
<dbReference type="EMBL" id="AMCI01009024">
    <property type="protein sequence ID" value="EJW90140.1"/>
    <property type="molecule type" value="Genomic_DNA"/>
</dbReference>
<name>J9BRE8_9ZZZZ</name>
<sequence>SGIAGGSLMLIPLACSIFGISNDIAMQVVGIGFIIGVIQDSTETALNSSSDVVFTAAACGITEVKK</sequence>
<dbReference type="GO" id="GO:0015293">
    <property type="term" value="F:symporter activity"/>
    <property type="evidence" value="ECO:0007669"/>
    <property type="project" value="InterPro"/>
</dbReference>
<comment type="caution">
    <text evidence="4">The sequence shown here is derived from an EMBL/GenBank/DDBJ whole genome shotgun (WGS) entry which is preliminary data.</text>
</comment>
<evidence type="ECO:0000256" key="2">
    <source>
        <dbReference type="ARBA" id="ARBA00022989"/>
    </source>
</evidence>
<dbReference type="SUPFAM" id="SSF118215">
    <property type="entry name" value="Proton glutamate symport protein"/>
    <property type="match status" value="1"/>
</dbReference>
<feature type="non-terminal residue" evidence="4">
    <location>
        <position position="1"/>
    </location>
</feature>
<protein>
    <submittedName>
        <fullName evidence="4">Sodium/dicarboxylate symporter</fullName>
    </submittedName>
</protein>